<reference evidence="7 8" key="1">
    <citation type="submission" date="2018-08" db="EMBL/GenBank/DDBJ databases">
        <title>A genome reference for cultivated species of the human gut microbiota.</title>
        <authorList>
            <person name="Zou Y."/>
            <person name="Xue W."/>
            <person name="Luo G."/>
        </authorList>
    </citation>
    <scope>NUCLEOTIDE SEQUENCE [LARGE SCALE GENOMIC DNA]</scope>
    <source>
        <strain evidence="7 8">AF16-14</strain>
    </source>
</reference>
<dbReference type="PANTHER" id="PTHR48101">
    <property type="entry name" value="METHYLMALONYL-COA MUTASE, MITOCHONDRIAL-RELATED"/>
    <property type="match status" value="1"/>
</dbReference>
<sequence length="625" mass="69892">MAEKENCKLFSEFAPNTMQEWIDKVTVDLKGADFNKKLVWRTNEGFNVQPMYRLENMQDLKNLDCLPGEFPFVRGNKKDNNDWYVRQDIVVEDLAEANKKALDVLNRGVDSLGFVLNGCQEFTKADMEVLLKDICLECVEINFVAGCKKGSILDAFKAVVEERGIAPEKIQGGINVDPLTALTRKGKNCCDKPFENVKVNLEKMAAYKNFKTIEVGGYVFNNSGSSIVQELGFSLAAGVEYLDKLTDAGMKIDEVAPKIRFHFATGSKYFMEIAKLRAARYLWAHIVKAYNPSCDCKCKMNIHAETSEWNKTVYDPNVNMLRTQTETMSAVLGGVDSFTVHPFDDTFECHPSDVAERVARNQQLLLKEESHFAKIVDVAGGSYYIEELTQNIAEAAWKLFLETQEQGGYIEALKKGFVQAAVKATAQARDLAIAQRKENFVGVNQFPNFNEKIDRQLCACIFEPEDETAEGAEIETLKPYRGPAAFEAMRLKTDAFSAKNGRPVVYMFPMGNLAMRKARAQFACNFFACAGFEVKDNNGFKTVDEGVQACLDNKAAIVVLCSSDDEYAGFAPEAFEKLKDKAIVVVAGNPESRPELEAKGLMNYIHVKNNVLEELKGYQVKLGIK</sequence>
<evidence type="ECO:0000313" key="8">
    <source>
        <dbReference type="Proteomes" id="UP000284243"/>
    </source>
</evidence>
<evidence type="ECO:0000256" key="2">
    <source>
        <dbReference type="ARBA" id="ARBA00008465"/>
    </source>
</evidence>
<dbReference type="GO" id="GO:0016866">
    <property type="term" value="F:intramolecular transferase activity"/>
    <property type="evidence" value="ECO:0007669"/>
    <property type="project" value="InterPro"/>
</dbReference>
<dbReference type="GO" id="GO:0031419">
    <property type="term" value="F:cobalamin binding"/>
    <property type="evidence" value="ECO:0007669"/>
    <property type="project" value="UniProtKB-KW"/>
</dbReference>
<dbReference type="GO" id="GO:0046872">
    <property type="term" value="F:metal ion binding"/>
    <property type="evidence" value="ECO:0007669"/>
    <property type="project" value="InterPro"/>
</dbReference>
<comment type="similarity">
    <text evidence="2">Belongs to the methylmalonyl-CoA mutase family.</text>
</comment>
<name>A0A412TSE4_9BACT</name>
<dbReference type="SUPFAM" id="SSF51703">
    <property type="entry name" value="Cobalamin (vitamin B12)-dependent enzymes"/>
    <property type="match status" value="1"/>
</dbReference>
<dbReference type="InterPro" id="IPR036724">
    <property type="entry name" value="Cobalamin-bd_sf"/>
</dbReference>
<dbReference type="InterPro" id="IPR006099">
    <property type="entry name" value="MeMalonylCoA_mutase_a/b_cat"/>
</dbReference>
<evidence type="ECO:0000313" key="7">
    <source>
        <dbReference type="EMBL" id="RGU56765.1"/>
    </source>
</evidence>
<dbReference type="InterPro" id="IPR016176">
    <property type="entry name" value="Cbl-dep_enz_cat"/>
</dbReference>
<evidence type="ECO:0000259" key="6">
    <source>
        <dbReference type="Pfam" id="PF01642"/>
    </source>
</evidence>
<comment type="cofactor">
    <cofactor evidence="1">
        <name>adenosylcob(III)alamin</name>
        <dbReference type="ChEBI" id="CHEBI:18408"/>
    </cofactor>
</comment>
<organism evidence="7 8">
    <name type="scientific">Odoribacter splanchnicus</name>
    <dbReference type="NCBI Taxonomy" id="28118"/>
    <lineage>
        <taxon>Bacteria</taxon>
        <taxon>Pseudomonadati</taxon>
        <taxon>Bacteroidota</taxon>
        <taxon>Bacteroidia</taxon>
        <taxon>Bacteroidales</taxon>
        <taxon>Odoribacteraceae</taxon>
        <taxon>Odoribacter</taxon>
    </lineage>
</organism>
<protein>
    <submittedName>
        <fullName evidence="7">Methylmalonyl-CoA mutase small subunit</fullName>
    </submittedName>
</protein>
<keyword evidence="5" id="KW-0170">Cobalt</keyword>
<gene>
    <name evidence="7" type="ORF">DWW57_07805</name>
</gene>
<dbReference type="SUPFAM" id="SSF52242">
    <property type="entry name" value="Cobalamin (vitamin B12)-binding domain"/>
    <property type="match status" value="1"/>
</dbReference>
<comment type="caution">
    <text evidence="7">The sequence shown here is derived from an EMBL/GenBank/DDBJ whole genome shotgun (WGS) entry which is preliminary data.</text>
</comment>
<evidence type="ECO:0000256" key="1">
    <source>
        <dbReference type="ARBA" id="ARBA00001922"/>
    </source>
</evidence>
<evidence type="ECO:0000256" key="3">
    <source>
        <dbReference type="ARBA" id="ARBA00022628"/>
    </source>
</evidence>
<keyword evidence="4" id="KW-0413">Isomerase</keyword>
<dbReference type="RefSeq" id="WP_022161306.1">
    <property type="nucleotide sequence ID" value="NZ_JADMUD010000023.1"/>
</dbReference>
<dbReference type="Gene3D" id="3.20.20.240">
    <property type="entry name" value="Methylmalonyl-CoA mutase"/>
    <property type="match status" value="1"/>
</dbReference>
<dbReference type="CDD" id="cd03677">
    <property type="entry name" value="MM_CoA_mutase_beta"/>
    <property type="match status" value="1"/>
</dbReference>
<dbReference type="AlphaFoldDB" id="A0A412TSE4"/>
<evidence type="ECO:0000256" key="4">
    <source>
        <dbReference type="ARBA" id="ARBA00023235"/>
    </source>
</evidence>
<feature type="domain" description="Methylmalonyl-CoA mutase alpha/beta chain catalytic" evidence="6">
    <location>
        <begin position="42"/>
        <end position="113"/>
    </location>
</feature>
<accession>A0A412TSE4</accession>
<dbReference type="EMBL" id="QRYC01000008">
    <property type="protein sequence ID" value="RGU56765.1"/>
    <property type="molecule type" value="Genomic_DNA"/>
</dbReference>
<evidence type="ECO:0000256" key="5">
    <source>
        <dbReference type="ARBA" id="ARBA00023285"/>
    </source>
</evidence>
<dbReference type="Proteomes" id="UP000284243">
    <property type="component" value="Unassembled WGS sequence"/>
</dbReference>
<dbReference type="PANTHER" id="PTHR48101:SF1">
    <property type="entry name" value="METHYLMALONYL-COA MUTASE, LARGE SUBUNIT"/>
    <property type="match status" value="1"/>
</dbReference>
<dbReference type="Gene3D" id="3.40.50.280">
    <property type="entry name" value="Cobalamin-binding domain"/>
    <property type="match status" value="1"/>
</dbReference>
<keyword evidence="3" id="KW-0846">Cobalamin</keyword>
<dbReference type="Pfam" id="PF01642">
    <property type="entry name" value="MM_CoA_mutase"/>
    <property type="match status" value="2"/>
</dbReference>
<feature type="domain" description="Methylmalonyl-CoA mutase alpha/beta chain catalytic" evidence="6">
    <location>
        <begin position="123"/>
        <end position="453"/>
    </location>
</feature>
<proteinExistence type="inferred from homology"/>